<dbReference type="InterPro" id="IPR035979">
    <property type="entry name" value="RBD_domain_sf"/>
</dbReference>
<feature type="compositionally biased region" description="Polar residues" evidence="3">
    <location>
        <begin position="347"/>
        <end position="358"/>
    </location>
</feature>
<dbReference type="OrthoDB" id="419978at2759"/>
<feature type="region of interest" description="Disordered" evidence="3">
    <location>
        <begin position="343"/>
        <end position="365"/>
    </location>
</feature>
<dbReference type="InterPro" id="IPR000504">
    <property type="entry name" value="RRM_dom"/>
</dbReference>
<dbReference type="InterPro" id="IPR012677">
    <property type="entry name" value="Nucleotide-bd_a/b_plait_sf"/>
</dbReference>
<dbReference type="Pfam" id="PF16367">
    <property type="entry name" value="RRM_7"/>
    <property type="match status" value="1"/>
</dbReference>
<keyword evidence="6" id="KW-1185">Reference proteome</keyword>
<feature type="region of interest" description="Disordered" evidence="3">
    <location>
        <begin position="1"/>
        <end position="85"/>
    </location>
</feature>
<accession>A0A812W7R9</accession>
<feature type="region of interest" description="Disordered" evidence="3">
    <location>
        <begin position="98"/>
        <end position="158"/>
    </location>
</feature>
<dbReference type="Gene3D" id="3.30.70.330">
    <property type="match status" value="1"/>
</dbReference>
<evidence type="ECO:0000313" key="5">
    <source>
        <dbReference type="EMBL" id="CAE7661884.1"/>
    </source>
</evidence>
<comment type="caution">
    <text evidence="5">The sequence shown here is derived from an EMBL/GenBank/DDBJ whole genome shotgun (WGS) entry which is preliminary data.</text>
</comment>
<name>A0A812W7R9_SYMPI</name>
<dbReference type="Proteomes" id="UP000649617">
    <property type="component" value="Unassembled WGS sequence"/>
</dbReference>
<organism evidence="5 6">
    <name type="scientific">Symbiodinium pilosum</name>
    <name type="common">Dinoflagellate</name>
    <dbReference type="NCBI Taxonomy" id="2952"/>
    <lineage>
        <taxon>Eukaryota</taxon>
        <taxon>Sar</taxon>
        <taxon>Alveolata</taxon>
        <taxon>Dinophyceae</taxon>
        <taxon>Suessiales</taxon>
        <taxon>Symbiodiniaceae</taxon>
        <taxon>Symbiodinium</taxon>
    </lineage>
</organism>
<dbReference type="EMBL" id="CAJNIZ010043507">
    <property type="protein sequence ID" value="CAE7661884.1"/>
    <property type="molecule type" value="Genomic_DNA"/>
</dbReference>
<reference evidence="5" key="1">
    <citation type="submission" date="2021-02" db="EMBL/GenBank/DDBJ databases">
        <authorList>
            <person name="Dougan E. K."/>
            <person name="Rhodes N."/>
            <person name="Thang M."/>
            <person name="Chan C."/>
        </authorList>
    </citation>
    <scope>NUCLEOTIDE SEQUENCE</scope>
</reference>
<feature type="compositionally biased region" description="Low complexity" evidence="3">
    <location>
        <begin position="287"/>
        <end position="298"/>
    </location>
</feature>
<feature type="compositionally biased region" description="Pro residues" evidence="3">
    <location>
        <begin position="53"/>
        <end position="66"/>
    </location>
</feature>
<feature type="compositionally biased region" description="Low complexity" evidence="3">
    <location>
        <begin position="143"/>
        <end position="154"/>
    </location>
</feature>
<evidence type="ECO:0000256" key="1">
    <source>
        <dbReference type="ARBA" id="ARBA00022884"/>
    </source>
</evidence>
<feature type="compositionally biased region" description="Polar residues" evidence="3">
    <location>
        <begin position="119"/>
        <end position="141"/>
    </location>
</feature>
<evidence type="ECO:0000256" key="3">
    <source>
        <dbReference type="SAM" id="MobiDB-lite"/>
    </source>
</evidence>
<feature type="compositionally biased region" description="Polar residues" evidence="3">
    <location>
        <begin position="98"/>
        <end position="110"/>
    </location>
</feature>
<feature type="region of interest" description="Disordered" evidence="3">
    <location>
        <begin position="277"/>
        <end position="298"/>
    </location>
</feature>
<dbReference type="AlphaFoldDB" id="A0A812W7R9"/>
<dbReference type="GO" id="GO:0003723">
    <property type="term" value="F:RNA binding"/>
    <property type="evidence" value="ECO:0007669"/>
    <property type="project" value="UniProtKB-UniRule"/>
</dbReference>
<proteinExistence type="predicted"/>
<protein>
    <submittedName>
        <fullName evidence="5">HNRNPA0 protein</fullName>
    </submittedName>
</protein>
<feature type="compositionally biased region" description="Basic and acidic residues" evidence="3">
    <location>
        <begin position="7"/>
        <end position="16"/>
    </location>
</feature>
<gene>
    <name evidence="5" type="primary">HNRNPA0</name>
    <name evidence="5" type="ORF">SPIL2461_LOCUS17984</name>
</gene>
<evidence type="ECO:0000256" key="2">
    <source>
        <dbReference type="PROSITE-ProRule" id="PRU00176"/>
    </source>
</evidence>
<sequence length="410" mass="44202">MSFRRSQKADGRRRSGGDLIQSPSPSFNEVDAPSTPCKGSSQPKALVGSPSPLSCPQPRRPFPISPHPNGSPLFEQLSGVPAGTEEAANKELNSIWSGTSWKLPTGSATPGRSPWENRPLSSVSTNAGATPSLDDQNSRLQFSPAPSSAAPTPSLQDFDRYKAVPPSQVRKIFVGGIPQDFTQDDLCELFSQYGMVTKAWLQRHRQADHEFGATAQRSQSHRGFGFVIFQDASMVDDLLGPETSCFLEIKDGRRIEIKRAKSSNDIIGERQVSHPDVSKPVWSCKPSGQQLQSQTQQQPVQSAHFVPCARMNCGGSLPVGGWPMMWTGPVPASRAMLPAWGGATAAADNSQGQTSPQMQAHMPSPPPVPQILTAQVPPFSFPWAGAAQSEEDKQKLVQLLQAAAPANYED</sequence>
<evidence type="ECO:0000259" key="4">
    <source>
        <dbReference type="PROSITE" id="PS50102"/>
    </source>
</evidence>
<dbReference type="PROSITE" id="PS50102">
    <property type="entry name" value="RRM"/>
    <property type="match status" value="1"/>
</dbReference>
<dbReference type="SUPFAM" id="SSF54928">
    <property type="entry name" value="RNA-binding domain, RBD"/>
    <property type="match status" value="1"/>
</dbReference>
<evidence type="ECO:0000313" key="6">
    <source>
        <dbReference type="Proteomes" id="UP000649617"/>
    </source>
</evidence>
<keyword evidence="1 2" id="KW-0694">RNA-binding</keyword>
<dbReference type="SMART" id="SM00360">
    <property type="entry name" value="RRM"/>
    <property type="match status" value="1"/>
</dbReference>
<dbReference type="InterPro" id="IPR052462">
    <property type="entry name" value="SLIRP/GR-RBP-like"/>
</dbReference>
<feature type="domain" description="RRM" evidence="4">
    <location>
        <begin position="170"/>
        <end position="262"/>
    </location>
</feature>
<dbReference type="PANTHER" id="PTHR48027">
    <property type="entry name" value="HETEROGENEOUS NUCLEAR RIBONUCLEOPROTEIN 87F-RELATED"/>
    <property type="match status" value="1"/>
</dbReference>